<evidence type="ECO:0000256" key="1">
    <source>
        <dbReference type="SAM" id="MobiDB-lite"/>
    </source>
</evidence>
<dbReference type="AlphaFoldDB" id="A0AAW1PCV6"/>
<dbReference type="Proteomes" id="UP001489004">
    <property type="component" value="Unassembled WGS sequence"/>
</dbReference>
<reference evidence="2 3" key="1">
    <citation type="journal article" date="2024" name="Nat. Commun.">
        <title>Phylogenomics reveals the evolutionary origins of lichenization in chlorophyte algae.</title>
        <authorList>
            <person name="Puginier C."/>
            <person name="Libourel C."/>
            <person name="Otte J."/>
            <person name="Skaloud P."/>
            <person name="Haon M."/>
            <person name="Grisel S."/>
            <person name="Petersen M."/>
            <person name="Berrin J.G."/>
            <person name="Delaux P.M."/>
            <person name="Dal Grande F."/>
            <person name="Keller J."/>
        </authorList>
    </citation>
    <scope>NUCLEOTIDE SEQUENCE [LARGE SCALE GENOMIC DNA]</scope>
    <source>
        <strain evidence="2 3">SAG 2043</strain>
    </source>
</reference>
<name>A0AAW1PCV6_9CHLO</name>
<dbReference type="EMBL" id="JALJOR010000014">
    <property type="protein sequence ID" value="KAK9806278.1"/>
    <property type="molecule type" value="Genomic_DNA"/>
</dbReference>
<keyword evidence="3" id="KW-1185">Reference proteome</keyword>
<feature type="compositionally biased region" description="Basic and acidic residues" evidence="1">
    <location>
        <begin position="1"/>
        <end position="11"/>
    </location>
</feature>
<organism evidence="2 3">
    <name type="scientific">[Myrmecia] bisecta</name>
    <dbReference type="NCBI Taxonomy" id="41462"/>
    <lineage>
        <taxon>Eukaryota</taxon>
        <taxon>Viridiplantae</taxon>
        <taxon>Chlorophyta</taxon>
        <taxon>core chlorophytes</taxon>
        <taxon>Trebouxiophyceae</taxon>
        <taxon>Trebouxiales</taxon>
        <taxon>Trebouxiaceae</taxon>
        <taxon>Myrmecia</taxon>
    </lineage>
</organism>
<proteinExistence type="predicted"/>
<gene>
    <name evidence="2" type="ORF">WJX72_008361</name>
</gene>
<feature type="region of interest" description="Disordered" evidence="1">
    <location>
        <begin position="1"/>
        <end position="21"/>
    </location>
</feature>
<dbReference type="InterPro" id="IPR036410">
    <property type="entry name" value="HSP_DnaJ_Cys-rich_dom_sf"/>
</dbReference>
<comment type="caution">
    <text evidence="2">The sequence shown here is derived from an EMBL/GenBank/DDBJ whole genome shotgun (WGS) entry which is preliminary data.</text>
</comment>
<evidence type="ECO:0000313" key="2">
    <source>
        <dbReference type="EMBL" id="KAK9806278.1"/>
    </source>
</evidence>
<accession>A0AAW1PCV6</accession>
<evidence type="ECO:0000313" key="3">
    <source>
        <dbReference type="Proteomes" id="UP001489004"/>
    </source>
</evidence>
<dbReference type="SUPFAM" id="SSF57938">
    <property type="entry name" value="DnaJ/Hsp40 cysteine-rich domain"/>
    <property type="match status" value="1"/>
</dbReference>
<sequence>MSKNPRNEPRRGSPPGNRLSIGPSALQEVLVGGAVISAVGAALYNGLKSEPQVCDRCNGTGGVKCFGCEASGIMQSKPVAAQTKRDLLGRSTNPRACNVCKGTGMILCGKCQGSGYVSRM</sequence>
<protein>
    <submittedName>
        <fullName evidence="2">Uncharacterized protein</fullName>
    </submittedName>
</protein>